<feature type="region of interest" description="Disordered" evidence="1">
    <location>
        <begin position="52"/>
        <end position="76"/>
    </location>
</feature>
<comment type="caution">
    <text evidence="3">The sequence shown here is derived from an EMBL/GenBank/DDBJ whole genome shotgun (WGS) entry which is preliminary data.</text>
</comment>
<dbReference type="SMART" id="SM00460">
    <property type="entry name" value="TGc"/>
    <property type="match status" value="1"/>
</dbReference>
<gene>
    <name evidence="3" type="ORF">CA85_27220</name>
</gene>
<feature type="domain" description="Transglutaminase-like" evidence="2">
    <location>
        <begin position="469"/>
        <end position="548"/>
    </location>
</feature>
<dbReference type="SUPFAM" id="SSF54001">
    <property type="entry name" value="Cysteine proteinases"/>
    <property type="match status" value="1"/>
</dbReference>
<dbReference type="Gene3D" id="3.10.620.30">
    <property type="match status" value="1"/>
</dbReference>
<feature type="compositionally biased region" description="Low complexity" evidence="1">
    <location>
        <begin position="65"/>
        <end position="76"/>
    </location>
</feature>
<sequence>MTTITDSDGRRFGRANWSVIVLLGAWIGGFAGCDVPDRHDIGIFREPAAWEVADSSSQDRGQLEPSGLSGGSAADSSPPDTWHLWYLHHVPPTGVVGGVDMQSQRVGSVGAEDQIQVTLHERMLASSTLTEVAPPGAWRSNEFEYLTGSDQTFWYALDGGLLRAESQFRFGPIEQRRSVEVEEDQVRFHLDGPVRRTSKTVPHQGKLAGPLAVYRSLLGNPLAAEKMREATIVLPSQESTAELQIQGQPQALARRMTKQGIEMDSLHEAIVLVSIDSSQQRQQFYWYDDEGIVQTVHTSGDPRFTYRCDEDQYDEMAKPINDQQHPVVVEVPGKEMKPGTLSLLALDVEQSPHSLASESSTWNGISPAPRQYVQRIDASHQRVIMAGPAVSVAKLPAQSPRYDSRVREADLETTPVLNYRSAGVRKVLEVAGSMIGLDDEERALALNKTVHSLLSWVPLSEGIRSAGSIAQSSLADSTEHSILLIAMLRAKHIPARLTTGLRYLPLQSDPQLGAEESAAKTPSTHRFGYHAWVIAKTGQEWISLDPTTGEPTGPDCLSLDVTDLAKVDPHGFVQRYLAILRSLRLSVSACVVES</sequence>
<proteinExistence type="predicted"/>
<dbReference type="EMBL" id="SJPK01000005">
    <property type="protein sequence ID" value="TWT66625.1"/>
    <property type="molecule type" value="Genomic_DNA"/>
</dbReference>
<dbReference type="RefSeq" id="WP_146391698.1">
    <property type="nucleotide sequence ID" value="NZ_SJPK01000005.1"/>
</dbReference>
<dbReference type="InterPro" id="IPR038765">
    <property type="entry name" value="Papain-like_cys_pep_sf"/>
</dbReference>
<name>A0A5C5XXJ3_9BACT</name>
<keyword evidence="4" id="KW-1185">Reference proteome</keyword>
<protein>
    <submittedName>
        <fullName evidence="3">Transglutaminase-like superfamily protein</fullName>
    </submittedName>
</protein>
<evidence type="ECO:0000256" key="1">
    <source>
        <dbReference type="SAM" id="MobiDB-lite"/>
    </source>
</evidence>
<dbReference type="Pfam" id="PF01841">
    <property type="entry name" value="Transglut_core"/>
    <property type="match status" value="1"/>
</dbReference>
<evidence type="ECO:0000313" key="3">
    <source>
        <dbReference type="EMBL" id="TWT66625.1"/>
    </source>
</evidence>
<evidence type="ECO:0000313" key="4">
    <source>
        <dbReference type="Proteomes" id="UP000318053"/>
    </source>
</evidence>
<accession>A0A5C5XXJ3</accession>
<dbReference type="InterPro" id="IPR002931">
    <property type="entry name" value="Transglutaminase-like"/>
</dbReference>
<dbReference type="AlphaFoldDB" id="A0A5C5XXJ3"/>
<dbReference type="OrthoDB" id="9804872at2"/>
<dbReference type="Proteomes" id="UP000318053">
    <property type="component" value="Unassembled WGS sequence"/>
</dbReference>
<organism evidence="3 4">
    <name type="scientific">Allorhodopirellula solitaria</name>
    <dbReference type="NCBI Taxonomy" id="2527987"/>
    <lineage>
        <taxon>Bacteria</taxon>
        <taxon>Pseudomonadati</taxon>
        <taxon>Planctomycetota</taxon>
        <taxon>Planctomycetia</taxon>
        <taxon>Pirellulales</taxon>
        <taxon>Pirellulaceae</taxon>
        <taxon>Allorhodopirellula</taxon>
    </lineage>
</organism>
<evidence type="ECO:0000259" key="2">
    <source>
        <dbReference type="SMART" id="SM00460"/>
    </source>
</evidence>
<reference evidence="3 4" key="1">
    <citation type="submission" date="2019-02" db="EMBL/GenBank/DDBJ databases">
        <title>Deep-cultivation of Planctomycetes and their phenomic and genomic characterization uncovers novel biology.</title>
        <authorList>
            <person name="Wiegand S."/>
            <person name="Jogler M."/>
            <person name="Boedeker C."/>
            <person name="Pinto D."/>
            <person name="Vollmers J."/>
            <person name="Rivas-Marin E."/>
            <person name="Kohn T."/>
            <person name="Peeters S.H."/>
            <person name="Heuer A."/>
            <person name="Rast P."/>
            <person name="Oberbeckmann S."/>
            <person name="Bunk B."/>
            <person name="Jeske O."/>
            <person name="Meyerdierks A."/>
            <person name="Storesund J.E."/>
            <person name="Kallscheuer N."/>
            <person name="Luecker S."/>
            <person name="Lage O.M."/>
            <person name="Pohl T."/>
            <person name="Merkel B.J."/>
            <person name="Hornburger P."/>
            <person name="Mueller R.-W."/>
            <person name="Bruemmer F."/>
            <person name="Labrenz M."/>
            <person name="Spormann A.M."/>
            <person name="Op Den Camp H."/>
            <person name="Overmann J."/>
            <person name="Amann R."/>
            <person name="Jetten M.S.M."/>
            <person name="Mascher T."/>
            <person name="Medema M.H."/>
            <person name="Devos D.P."/>
            <person name="Kaster A.-K."/>
            <person name="Ovreas L."/>
            <person name="Rohde M."/>
            <person name="Galperin M.Y."/>
            <person name="Jogler C."/>
        </authorList>
    </citation>
    <scope>NUCLEOTIDE SEQUENCE [LARGE SCALE GENOMIC DNA]</scope>
    <source>
        <strain evidence="3 4">CA85</strain>
    </source>
</reference>